<name>A0A7N0TGQ0_KALFE</name>
<dbReference type="PANTHER" id="PTHR11566:SF223">
    <property type="entry name" value="PROTEIN 1C, PUTATIVE, EXPRESSED-RELATED"/>
    <property type="match status" value="1"/>
</dbReference>
<dbReference type="GO" id="GO:0008017">
    <property type="term" value="F:microtubule binding"/>
    <property type="evidence" value="ECO:0007669"/>
    <property type="project" value="TreeGrafter"/>
</dbReference>
<organism evidence="2 3">
    <name type="scientific">Kalanchoe fedtschenkoi</name>
    <name type="common">Lavender scallops</name>
    <name type="synonym">South American air plant</name>
    <dbReference type="NCBI Taxonomy" id="63787"/>
    <lineage>
        <taxon>Eukaryota</taxon>
        <taxon>Viridiplantae</taxon>
        <taxon>Streptophyta</taxon>
        <taxon>Embryophyta</taxon>
        <taxon>Tracheophyta</taxon>
        <taxon>Spermatophyta</taxon>
        <taxon>Magnoliopsida</taxon>
        <taxon>eudicotyledons</taxon>
        <taxon>Gunneridae</taxon>
        <taxon>Pentapetalae</taxon>
        <taxon>Saxifragales</taxon>
        <taxon>Crassulaceae</taxon>
        <taxon>Kalanchoe</taxon>
    </lineage>
</organism>
<proteinExistence type="predicted"/>
<accession>A0A7N0TGQ0</accession>
<reference evidence="2" key="1">
    <citation type="submission" date="2021-01" db="UniProtKB">
        <authorList>
            <consortium name="EnsemblPlants"/>
        </authorList>
    </citation>
    <scope>IDENTIFICATION</scope>
</reference>
<dbReference type="GO" id="GO:0003924">
    <property type="term" value="F:GTPase activity"/>
    <property type="evidence" value="ECO:0007669"/>
    <property type="project" value="TreeGrafter"/>
</dbReference>
<dbReference type="SUPFAM" id="SSF52540">
    <property type="entry name" value="P-loop containing nucleoside triphosphate hydrolases"/>
    <property type="match status" value="1"/>
</dbReference>
<dbReference type="InterPro" id="IPR045063">
    <property type="entry name" value="Dynamin_N"/>
</dbReference>
<dbReference type="Gramene" id="Kaladp0036s0217.1.v1.1">
    <property type="protein sequence ID" value="Kaladp0036s0217.1.v1.1"/>
    <property type="gene ID" value="Kaladp0036s0217.v1.1"/>
</dbReference>
<dbReference type="InterPro" id="IPR022812">
    <property type="entry name" value="Dynamin"/>
</dbReference>
<dbReference type="Gene3D" id="3.40.50.300">
    <property type="entry name" value="P-loop containing nucleotide triphosphate hydrolases"/>
    <property type="match status" value="1"/>
</dbReference>
<evidence type="ECO:0000259" key="1">
    <source>
        <dbReference type="Pfam" id="PF00350"/>
    </source>
</evidence>
<sequence>MAVKECRFGKLCPPSPSLVDRFNLFDALPAPLLWMCVFWVLEFIDFGVYDAGFKSSGKSSVLESVVGTWKRRSPSWIRRPLVLQLHQTDKGTTEYAEFLHMPKRKFTEFAAVRKEIQDETDRITGKSKSISNVPIHLSIYSPNGLLHIHPLPSLAS</sequence>
<dbReference type="EnsemblPlants" id="Kaladp0036s0217.1.v1.1">
    <property type="protein sequence ID" value="Kaladp0036s0217.1.v1.1"/>
    <property type="gene ID" value="Kaladp0036s0217.v1.1"/>
</dbReference>
<dbReference type="InterPro" id="IPR027417">
    <property type="entry name" value="P-loop_NTPase"/>
</dbReference>
<evidence type="ECO:0000313" key="3">
    <source>
        <dbReference type="Proteomes" id="UP000594263"/>
    </source>
</evidence>
<dbReference type="GO" id="GO:0016020">
    <property type="term" value="C:membrane"/>
    <property type="evidence" value="ECO:0007669"/>
    <property type="project" value="TreeGrafter"/>
</dbReference>
<dbReference type="Proteomes" id="UP000594263">
    <property type="component" value="Unplaced"/>
</dbReference>
<dbReference type="GO" id="GO:0005737">
    <property type="term" value="C:cytoplasm"/>
    <property type="evidence" value="ECO:0007669"/>
    <property type="project" value="TreeGrafter"/>
</dbReference>
<feature type="domain" description="Dynamin N-terminal" evidence="1">
    <location>
        <begin position="53"/>
        <end position="143"/>
    </location>
</feature>
<dbReference type="AlphaFoldDB" id="A0A7N0TGQ0"/>
<keyword evidence="3" id="KW-1185">Reference proteome</keyword>
<protein>
    <recommendedName>
        <fullName evidence="1">Dynamin N-terminal domain-containing protein</fullName>
    </recommendedName>
</protein>
<evidence type="ECO:0000313" key="2">
    <source>
        <dbReference type="EnsemblPlants" id="Kaladp0036s0217.1.v1.1"/>
    </source>
</evidence>
<dbReference type="PANTHER" id="PTHR11566">
    <property type="entry name" value="DYNAMIN"/>
    <property type="match status" value="1"/>
</dbReference>
<dbReference type="Pfam" id="PF00350">
    <property type="entry name" value="Dynamin_N"/>
    <property type="match status" value="1"/>
</dbReference>
<dbReference type="GO" id="GO:0005874">
    <property type="term" value="C:microtubule"/>
    <property type="evidence" value="ECO:0007669"/>
    <property type="project" value="TreeGrafter"/>
</dbReference>